<dbReference type="PANTHER" id="PTHR34475:SF1">
    <property type="entry name" value="CYTOSKELETON PROTEIN RODZ"/>
    <property type="match status" value="1"/>
</dbReference>
<dbReference type="Pfam" id="PF13464">
    <property type="entry name" value="RodZ_C"/>
    <property type="match status" value="1"/>
</dbReference>
<keyword evidence="5" id="KW-1185">Reference proteome</keyword>
<organism evidence="4 5">
    <name type="scientific">Sphingobium nicotianae</name>
    <dbReference type="NCBI Taxonomy" id="2782607"/>
    <lineage>
        <taxon>Bacteria</taxon>
        <taxon>Pseudomonadati</taxon>
        <taxon>Pseudomonadota</taxon>
        <taxon>Alphaproteobacteria</taxon>
        <taxon>Sphingomonadales</taxon>
        <taxon>Sphingomonadaceae</taxon>
        <taxon>Sphingobium</taxon>
    </lineage>
</organism>
<proteinExistence type="predicted"/>
<evidence type="ECO:0000259" key="3">
    <source>
        <dbReference type="PROSITE" id="PS50943"/>
    </source>
</evidence>
<dbReference type="GO" id="GO:0003677">
    <property type="term" value="F:DNA binding"/>
    <property type="evidence" value="ECO:0007669"/>
    <property type="project" value="InterPro"/>
</dbReference>
<dbReference type="InterPro" id="IPR010982">
    <property type="entry name" value="Lambda_DNA-bd_dom_sf"/>
</dbReference>
<keyword evidence="2" id="KW-1133">Transmembrane helix</keyword>
<dbReference type="Gene3D" id="1.10.260.40">
    <property type="entry name" value="lambda repressor-like DNA-binding domains"/>
    <property type="match status" value="1"/>
</dbReference>
<gene>
    <name evidence="4" type="ORF">KK488_00575</name>
</gene>
<dbReference type="InterPro" id="IPR025194">
    <property type="entry name" value="RodZ-like_C"/>
</dbReference>
<dbReference type="EMBL" id="JAHGAW010000001">
    <property type="protein sequence ID" value="MBT2185440.1"/>
    <property type="molecule type" value="Genomic_DNA"/>
</dbReference>
<reference evidence="4" key="1">
    <citation type="submission" date="2021-05" db="EMBL/GenBank/DDBJ databases">
        <title>Genome of Sphingobium sp. strain.</title>
        <authorList>
            <person name="Fan R."/>
        </authorList>
    </citation>
    <scope>NUCLEOTIDE SEQUENCE</scope>
    <source>
        <strain evidence="4">H33</strain>
    </source>
</reference>
<name>A0A9X1AIQ0_9SPHN</name>
<feature type="domain" description="HTH cro/C1-type" evidence="3">
    <location>
        <begin position="25"/>
        <end position="56"/>
    </location>
</feature>
<dbReference type="CDD" id="cd00093">
    <property type="entry name" value="HTH_XRE"/>
    <property type="match status" value="1"/>
</dbReference>
<dbReference type="AlphaFoldDB" id="A0A9X1AIQ0"/>
<dbReference type="PANTHER" id="PTHR34475">
    <property type="match status" value="1"/>
</dbReference>
<dbReference type="InterPro" id="IPR001387">
    <property type="entry name" value="Cro/C1-type_HTH"/>
</dbReference>
<feature type="transmembrane region" description="Helical" evidence="2">
    <location>
        <begin position="119"/>
        <end position="138"/>
    </location>
</feature>
<dbReference type="RefSeq" id="WP_214621195.1">
    <property type="nucleotide sequence ID" value="NZ_JAHGAW010000001.1"/>
</dbReference>
<sequence>MAKEPIAADENKAVAPDDMSAPAQMRRAREAAGLTLEDLAGRTRVPMRHLAALETGDYGALPGTTYCAGFSRAYARAVGLDEKALVAQVREEIAELGGVGHGHHEIDEPVDPSSVPPRMLAWVVAVLVLLIAGGYAIWRMQLNTPPTDEQLAAEQRTETRIADPATPARRAAASAEAPAGPVVLTAVNEVWLRIYEPDGTRLFEGVLAKDQAFTVPATARNPMILTGRPDALAVTIGGQAIPPLGTAERTISDVPVSAAALLARKAVPPGSEDASPPAANTGNGAGT</sequence>
<dbReference type="Pfam" id="PF13413">
    <property type="entry name" value="HTH_25"/>
    <property type="match status" value="1"/>
</dbReference>
<feature type="region of interest" description="Disordered" evidence="1">
    <location>
        <begin position="266"/>
        <end position="287"/>
    </location>
</feature>
<dbReference type="InterPro" id="IPR050400">
    <property type="entry name" value="Bact_Cytoskel_RodZ"/>
</dbReference>
<dbReference type="PROSITE" id="PS50943">
    <property type="entry name" value="HTH_CROC1"/>
    <property type="match status" value="1"/>
</dbReference>
<feature type="region of interest" description="Disordered" evidence="1">
    <location>
        <begin position="1"/>
        <end position="22"/>
    </location>
</feature>
<evidence type="ECO:0000256" key="2">
    <source>
        <dbReference type="SAM" id="Phobius"/>
    </source>
</evidence>
<dbReference type="Proteomes" id="UP001138757">
    <property type="component" value="Unassembled WGS sequence"/>
</dbReference>
<evidence type="ECO:0000256" key="1">
    <source>
        <dbReference type="SAM" id="MobiDB-lite"/>
    </source>
</evidence>
<keyword evidence="2" id="KW-0812">Transmembrane</keyword>
<comment type="caution">
    <text evidence="4">The sequence shown here is derived from an EMBL/GenBank/DDBJ whole genome shotgun (WGS) entry which is preliminary data.</text>
</comment>
<keyword evidence="2" id="KW-0472">Membrane</keyword>
<feature type="compositionally biased region" description="Polar residues" evidence="1">
    <location>
        <begin position="278"/>
        <end position="287"/>
    </location>
</feature>
<evidence type="ECO:0000313" key="4">
    <source>
        <dbReference type="EMBL" id="MBT2185440.1"/>
    </source>
</evidence>
<evidence type="ECO:0000313" key="5">
    <source>
        <dbReference type="Proteomes" id="UP001138757"/>
    </source>
</evidence>
<dbReference type="SMART" id="SM00530">
    <property type="entry name" value="HTH_XRE"/>
    <property type="match status" value="1"/>
</dbReference>
<dbReference type="SUPFAM" id="SSF47413">
    <property type="entry name" value="lambda repressor-like DNA-binding domains"/>
    <property type="match status" value="1"/>
</dbReference>
<protein>
    <submittedName>
        <fullName evidence="4">DUF4115 domain-containing protein</fullName>
    </submittedName>
</protein>
<accession>A0A9X1AIQ0</accession>